<feature type="non-terminal residue" evidence="2">
    <location>
        <position position="45"/>
    </location>
</feature>
<reference evidence="2" key="1">
    <citation type="journal article" date="2014" name="Front. Microbiol.">
        <title>High frequency of phylogenetically diverse reductive dehalogenase-homologous genes in deep subseafloor sedimentary metagenomes.</title>
        <authorList>
            <person name="Kawai M."/>
            <person name="Futagami T."/>
            <person name="Toyoda A."/>
            <person name="Takaki Y."/>
            <person name="Nishi S."/>
            <person name="Hori S."/>
            <person name="Arai W."/>
            <person name="Tsubouchi T."/>
            <person name="Morono Y."/>
            <person name="Uchiyama I."/>
            <person name="Ito T."/>
            <person name="Fujiyama A."/>
            <person name="Inagaki F."/>
            <person name="Takami H."/>
        </authorList>
    </citation>
    <scope>NUCLEOTIDE SEQUENCE</scope>
    <source>
        <strain evidence="2">Expedition CK06-06</strain>
    </source>
</reference>
<feature type="compositionally biased region" description="Basic and acidic residues" evidence="1">
    <location>
        <begin position="27"/>
        <end position="36"/>
    </location>
</feature>
<comment type="caution">
    <text evidence="2">The sequence shown here is derived from an EMBL/GenBank/DDBJ whole genome shotgun (WGS) entry which is preliminary data.</text>
</comment>
<name>X1DIU4_9ZZZZ</name>
<accession>X1DIU4</accession>
<evidence type="ECO:0000256" key="1">
    <source>
        <dbReference type="SAM" id="MobiDB-lite"/>
    </source>
</evidence>
<feature type="region of interest" description="Disordered" evidence="1">
    <location>
        <begin position="22"/>
        <end position="45"/>
    </location>
</feature>
<gene>
    <name evidence="2" type="ORF">S01H4_67139</name>
</gene>
<evidence type="ECO:0000313" key="2">
    <source>
        <dbReference type="EMBL" id="GAH20112.1"/>
    </source>
</evidence>
<dbReference type="EMBL" id="BART01042032">
    <property type="protein sequence ID" value="GAH20112.1"/>
    <property type="molecule type" value="Genomic_DNA"/>
</dbReference>
<proteinExistence type="predicted"/>
<feature type="non-terminal residue" evidence="2">
    <location>
        <position position="1"/>
    </location>
</feature>
<sequence length="45" mass="5141">TSTYYYHCQEQYSTDISNTITVTVGDEPEHPPKDPKPPIPKSYDP</sequence>
<organism evidence="2">
    <name type="scientific">marine sediment metagenome</name>
    <dbReference type="NCBI Taxonomy" id="412755"/>
    <lineage>
        <taxon>unclassified sequences</taxon>
        <taxon>metagenomes</taxon>
        <taxon>ecological metagenomes</taxon>
    </lineage>
</organism>
<protein>
    <submittedName>
        <fullName evidence="2">Uncharacterized protein</fullName>
    </submittedName>
</protein>
<dbReference type="AlphaFoldDB" id="X1DIU4"/>